<keyword evidence="3 5" id="KW-1133">Transmembrane helix</keyword>
<dbReference type="PANTHER" id="PTHR10924">
    <property type="entry name" value="MAJOR FACILITATOR SUPERFAMILY PROTEIN-RELATED"/>
    <property type="match status" value="1"/>
</dbReference>
<feature type="transmembrane region" description="Helical" evidence="5">
    <location>
        <begin position="69"/>
        <end position="91"/>
    </location>
</feature>
<dbReference type="GO" id="GO:0015232">
    <property type="term" value="F:heme transmembrane transporter activity"/>
    <property type="evidence" value="ECO:0007669"/>
    <property type="project" value="TreeGrafter"/>
</dbReference>
<dbReference type="PANTHER" id="PTHR10924:SF4">
    <property type="entry name" value="GH15861P"/>
    <property type="match status" value="1"/>
</dbReference>
<dbReference type="Gene3D" id="1.20.1250.20">
    <property type="entry name" value="MFS general substrate transporter like domains"/>
    <property type="match status" value="1"/>
</dbReference>
<organism evidence="6 7">
    <name type="scientific">Lasius platythorax</name>
    <dbReference type="NCBI Taxonomy" id="488582"/>
    <lineage>
        <taxon>Eukaryota</taxon>
        <taxon>Metazoa</taxon>
        <taxon>Ecdysozoa</taxon>
        <taxon>Arthropoda</taxon>
        <taxon>Hexapoda</taxon>
        <taxon>Insecta</taxon>
        <taxon>Pterygota</taxon>
        <taxon>Neoptera</taxon>
        <taxon>Endopterygota</taxon>
        <taxon>Hymenoptera</taxon>
        <taxon>Apocrita</taxon>
        <taxon>Aculeata</taxon>
        <taxon>Formicoidea</taxon>
        <taxon>Formicidae</taxon>
        <taxon>Formicinae</taxon>
        <taxon>Lasius</taxon>
        <taxon>Lasius</taxon>
    </lineage>
</organism>
<dbReference type="GO" id="GO:0097037">
    <property type="term" value="P:heme export"/>
    <property type="evidence" value="ECO:0007669"/>
    <property type="project" value="TreeGrafter"/>
</dbReference>
<dbReference type="GO" id="GO:0016020">
    <property type="term" value="C:membrane"/>
    <property type="evidence" value="ECO:0007669"/>
    <property type="project" value="UniProtKB-SubCell"/>
</dbReference>
<evidence type="ECO:0000256" key="4">
    <source>
        <dbReference type="ARBA" id="ARBA00023136"/>
    </source>
</evidence>
<proteinExistence type="predicted"/>
<name>A0AAV2ND81_9HYME</name>
<dbReference type="InterPro" id="IPR011701">
    <property type="entry name" value="MFS"/>
</dbReference>
<reference evidence="6" key="1">
    <citation type="submission" date="2024-04" db="EMBL/GenBank/DDBJ databases">
        <authorList>
            <consortium name="Molecular Ecology Group"/>
        </authorList>
    </citation>
    <scope>NUCLEOTIDE SEQUENCE</scope>
</reference>
<keyword evidence="7" id="KW-1185">Reference proteome</keyword>
<dbReference type="GO" id="GO:0020037">
    <property type="term" value="F:heme binding"/>
    <property type="evidence" value="ECO:0007669"/>
    <property type="project" value="TreeGrafter"/>
</dbReference>
<dbReference type="Proteomes" id="UP001497644">
    <property type="component" value="Chromosome 13"/>
</dbReference>
<protein>
    <submittedName>
        <fullName evidence="6">Uncharacterized protein</fullName>
    </submittedName>
</protein>
<sequence length="155" mass="17730">MEDTNLNEAHTIKSSAKIAKLGERSDIEPLKLKVYKKRWLILAIYMFYNGAIACQWIEYSIITNIVTRYYGVSSLMIDWTSMSFLLLYSVFVFPVQYVSDKWGLRWIAILGSGLSCLGAWIKTFSVHPDRFHIVVIGHCIVGFTTVILLISLKKS</sequence>
<accession>A0AAV2ND81</accession>
<feature type="transmembrane region" description="Helical" evidence="5">
    <location>
        <begin position="133"/>
        <end position="152"/>
    </location>
</feature>
<evidence type="ECO:0000256" key="1">
    <source>
        <dbReference type="ARBA" id="ARBA00004141"/>
    </source>
</evidence>
<evidence type="ECO:0000313" key="6">
    <source>
        <dbReference type="EMBL" id="CAL1678175.1"/>
    </source>
</evidence>
<evidence type="ECO:0000256" key="3">
    <source>
        <dbReference type="ARBA" id="ARBA00022989"/>
    </source>
</evidence>
<dbReference type="Pfam" id="PF07690">
    <property type="entry name" value="MFS_1"/>
    <property type="match status" value="1"/>
</dbReference>
<dbReference type="SUPFAM" id="SSF103473">
    <property type="entry name" value="MFS general substrate transporter"/>
    <property type="match status" value="1"/>
</dbReference>
<dbReference type="AlphaFoldDB" id="A0AAV2ND81"/>
<dbReference type="EMBL" id="OZ034836">
    <property type="protein sequence ID" value="CAL1678175.1"/>
    <property type="molecule type" value="Genomic_DNA"/>
</dbReference>
<comment type="subcellular location">
    <subcellularLocation>
        <location evidence="1">Membrane</location>
        <topology evidence="1">Multi-pass membrane protein</topology>
    </subcellularLocation>
</comment>
<evidence type="ECO:0000256" key="2">
    <source>
        <dbReference type="ARBA" id="ARBA00022692"/>
    </source>
</evidence>
<evidence type="ECO:0000256" key="5">
    <source>
        <dbReference type="SAM" id="Phobius"/>
    </source>
</evidence>
<evidence type="ECO:0000313" key="7">
    <source>
        <dbReference type="Proteomes" id="UP001497644"/>
    </source>
</evidence>
<keyword evidence="2 5" id="KW-0812">Transmembrane</keyword>
<dbReference type="InterPro" id="IPR036259">
    <property type="entry name" value="MFS_trans_sf"/>
</dbReference>
<feature type="transmembrane region" description="Helical" evidence="5">
    <location>
        <begin position="39"/>
        <end position="57"/>
    </location>
</feature>
<gene>
    <name evidence="6" type="ORF">LPLAT_LOCUS4059</name>
</gene>
<dbReference type="InterPro" id="IPR049680">
    <property type="entry name" value="FLVCR1-2_SLC49-like"/>
</dbReference>
<keyword evidence="4 5" id="KW-0472">Membrane</keyword>
<feature type="transmembrane region" description="Helical" evidence="5">
    <location>
        <begin position="103"/>
        <end position="121"/>
    </location>
</feature>